<evidence type="ECO:0000313" key="4">
    <source>
        <dbReference type="EMBL" id="RVT87542.1"/>
    </source>
</evidence>
<dbReference type="InterPro" id="IPR001638">
    <property type="entry name" value="Solute-binding_3/MltF_N"/>
</dbReference>
<dbReference type="RefSeq" id="WP_127679812.1">
    <property type="nucleotide sequence ID" value="NZ_SACM01000001.1"/>
</dbReference>
<reference evidence="4 5" key="1">
    <citation type="submission" date="2019-01" db="EMBL/GenBank/DDBJ databases">
        <authorList>
            <person name="Chen W.-M."/>
        </authorList>
    </citation>
    <scope>NUCLEOTIDE SEQUENCE [LARGE SCALE GENOMIC DNA]</scope>
    <source>
        <strain evidence="4 5">CCP-18</strain>
    </source>
</reference>
<protein>
    <submittedName>
        <fullName evidence="4">Transporter substrate-binding domain-containing protein</fullName>
    </submittedName>
</protein>
<dbReference type="PANTHER" id="PTHR35936">
    <property type="entry name" value="MEMBRANE-BOUND LYTIC MUREIN TRANSGLYCOSYLASE F"/>
    <property type="match status" value="1"/>
</dbReference>
<dbReference type="OrthoDB" id="8885114at2"/>
<keyword evidence="5" id="KW-1185">Reference proteome</keyword>
<dbReference type="EMBL" id="SACM01000001">
    <property type="protein sequence ID" value="RVT87542.1"/>
    <property type="molecule type" value="Genomic_DNA"/>
</dbReference>
<accession>A0A437LQ57</accession>
<dbReference type="PANTHER" id="PTHR35936:SF6">
    <property type="entry name" value="AMINO ACID ABC TRANSPORTER SUBSTRATE-BINDING PAAT FAMILY PROTEIN"/>
    <property type="match status" value="1"/>
</dbReference>
<comment type="caution">
    <text evidence="4">The sequence shown here is derived from an EMBL/GenBank/DDBJ whole genome shotgun (WGS) entry which is preliminary data.</text>
</comment>
<evidence type="ECO:0000256" key="2">
    <source>
        <dbReference type="SAM" id="SignalP"/>
    </source>
</evidence>
<feature type="chain" id="PRO_5019056248" evidence="2">
    <location>
        <begin position="31"/>
        <end position="255"/>
    </location>
</feature>
<dbReference type="Proteomes" id="UP000288587">
    <property type="component" value="Unassembled WGS sequence"/>
</dbReference>
<evidence type="ECO:0000259" key="3">
    <source>
        <dbReference type="SMART" id="SM00062"/>
    </source>
</evidence>
<sequence>MALRPAARRFRLKALLALATATAMALRVAAAPGEVVFIAATNHTAPLSTFTGERLSGGIVKDLGDALAQRLGLRARYLSLPSKRAPQALRDGAGDLLCYTRPQWIGSDFLFTVPVLPNAEVVAARGDAPALHQLRQLADQPLGTVLGYHHPEVEKALGPGFRRDNAIDMTANLRKLMAGRMAYALTDHLVLSDLQRRHPELGLREELVVGRFVAPCALSPKSSLSLKAINAALKALMAEGEVQRILDRYAPASPP</sequence>
<evidence type="ECO:0000256" key="1">
    <source>
        <dbReference type="ARBA" id="ARBA00022729"/>
    </source>
</evidence>
<feature type="domain" description="Solute-binding protein family 3/N-terminal" evidence="3">
    <location>
        <begin position="36"/>
        <end position="253"/>
    </location>
</feature>
<dbReference type="AlphaFoldDB" id="A0A437LQ57"/>
<dbReference type="Gene3D" id="3.40.190.10">
    <property type="entry name" value="Periplasmic binding protein-like II"/>
    <property type="match status" value="2"/>
</dbReference>
<proteinExistence type="predicted"/>
<feature type="signal peptide" evidence="2">
    <location>
        <begin position="1"/>
        <end position="30"/>
    </location>
</feature>
<dbReference type="Pfam" id="PF00497">
    <property type="entry name" value="SBP_bac_3"/>
    <property type="match status" value="1"/>
</dbReference>
<keyword evidence="1 2" id="KW-0732">Signal</keyword>
<organism evidence="4 5">
    <name type="scientific">Inhella crocodyli</name>
    <dbReference type="NCBI Taxonomy" id="2499851"/>
    <lineage>
        <taxon>Bacteria</taxon>
        <taxon>Pseudomonadati</taxon>
        <taxon>Pseudomonadota</taxon>
        <taxon>Betaproteobacteria</taxon>
        <taxon>Burkholderiales</taxon>
        <taxon>Sphaerotilaceae</taxon>
        <taxon>Inhella</taxon>
    </lineage>
</organism>
<name>A0A437LQ57_9BURK</name>
<evidence type="ECO:0000313" key="5">
    <source>
        <dbReference type="Proteomes" id="UP000288587"/>
    </source>
</evidence>
<gene>
    <name evidence="4" type="ORF">EOD73_00495</name>
</gene>
<dbReference type="SMART" id="SM00062">
    <property type="entry name" value="PBPb"/>
    <property type="match status" value="1"/>
</dbReference>
<dbReference type="SUPFAM" id="SSF53850">
    <property type="entry name" value="Periplasmic binding protein-like II"/>
    <property type="match status" value="1"/>
</dbReference>